<sequence length="67" mass="6689">MTLPPAAGRRPPAAGRRSPVAGRWSPGSGPGPGAGGGPDALRQIVLAEGDVQGEGTYRPAEVRATKT</sequence>
<reference evidence="2 3" key="1">
    <citation type="journal article" date="2016" name="Front. Microbiol.">
        <title>Comparative Genomics Analysis of Streptomyces Species Reveals Their Adaptation to the Marine Environment and Their Diversity at the Genomic Level.</title>
        <authorList>
            <person name="Tian X."/>
            <person name="Zhang Z."/>
            <person name="Yang T."/>
            <person name="Chen M."/>
            <person name="Li J."/>
            <person name="Chen F."/>
            <person name="Yang J."/>
            <person name="Li W."/>
            <person name="Zhang B."/>
            <person name="Zhang Z."/>
            <person name="Wu J."/>
            <person name="Zhang C."/>
            <person name="Long L."/>
            <person name="Xiao J."/>
        </authorList>
    </citation>
    <scope>NUCLEOTIDE SEQUENCE [LARGE SCALE GENOMIC DNA]</scope>
    <source>
        <strain evidence="2 3">SCSIO 10390</strain>
    </source>
</reference>
<gene>
    <name evidence="2" type="ORF">AN215_03850</name>
</gene>
<evidence type="ECO:0000313" key="2">
    <source>
        <dbReference type="EMBL" id="OEU91668.1"/>
    </source>
</evidence>
<accession>A0A1E7JRZ7</accession>
<protein>
    <submittedName>
        <fullName evidence="2">Uncharacterized protein</fullName>
    </submittedName>
</protein>
<evidence type="ECO:0000256" key="1">
    <source>
        <dbReference type="SAM" id="MobiDB-lite"/>
    </source>
</evidence>
<dbReference type="STRING" id="933944.AN215_03850"/>
<name>A0A1E7JRZ7_9ACTN</name>
<dbReference type="AlphaFoldDB" id="A0A1E7JRZ7"/>
<feature type="region of interest" description="Disordered" evidence="1">
    <location>
        <begin position="1"/>
        <end position="40"/>
    </location>
</feature>
<feature type="compositionally biased region" description="Gly residues" evidence="1">
    <location>
        <begin position="28"/>
        <end position="38"/>
    </location>
</feature>
<dbReference type="PATRIC" id="fig|933944.5.peg.1904"/>
<comment type="caution">
    <text evidence="2">The sequence shown here is derived from an EMBL/GenBank/DDBJ whole genome shotgun (WGS) entry which is preliminary data.</text>
</comment>
<dbReference type="Proteomes" id="UP000176087">
    <property type="component" value="Unassembled WGS sequence"/>
</dbReference>
<evidence type="ECO:0000313" key="3">
    <source>
        <dbReference type="Proteomes" id="UP000176087"/>
    </source>
</evidence>
<dbReference type="EMBL" id="LJGT01000037">
    <property type="protein sequence ID" value="OEU91668.1"/>
    <property type="molecule type" value="Genomic_DNA"/>
</dbReference>
<proteinExistence type="predicted"/>
<feature type="compositionally biased region" description="Low complexity" evidence="1">
    <location>
        <begin position="1"/>
        <end position="27"/>
    </location>
</feature>
<organism evidence="2 3">
    <name type="scientific">Streptomyces abyssalis</name>
    <dbReference type="NCBI Taxonomy" id="933944"/>
    <lineage>
        <taxon>Bacteria</taxon>
        <taxon>Bacillati</taxon>
        <taxon>Actinomycetota</taxon>
        <taxon>Actinomycetes</taxon>
        <taxon>Kitasatosporales</taxon>
        <taxon>Streptomycetaceae</taxon>
        <taxon>Streptomyces</taxon>
    </lineage>
</organism>
<keyword evidence="3" id="KW-1185">Reference proteome</keyword>